<reference evidence="2" key="1">
    <citation type="submission" date="2021-02" db="EMBL/GenBank/DDBJ databases">
        <authorList>
            <person name="Nowell W R."/>
        </authorList>
    </citation>
    <scope>NUCLEOTIDE SEQUENCE</scope>
</reference>
<sequence>MGQQVSLTDLKTPDLLSTNNQQPNEVLSNDQTEDIHLFLPFAIIKEINQNSSELSIAKEKLINQIRNDISVSSNLSGVNEFNAKIVEIIKKMLDYIATKHTCLQNSIQSIINKQKQLKDSYGEKLRDDENATTAIFPEALIDSEKVSNEQQLKELSFFAVESLIAMLLVLLKSVHNSDSTIVHQMLILKNQLLERIPLNYISSDICKRSNNLFKSLKPLTDFIQELSMQTGIDPFAVNESIKILFNFSVMKTSFKDILPLIRKIIFNTNDIFDVRKLFVKLNKHLMIRMDQSEKEKQTTSTATTIPQNTTNNNNLTTQEQNRTGECF</sequence>
<feature type="compositionally biased region" description="Low complexity" evidence="1">
    <location>
        <begin position="298"/>
        <end position="327"/>
    </location>
</feature>
<comment type="caution">
    <text evidence="2">The sequence shown here is derived from an EMBL/GenBank/DDBJ whole genome shotgun (WGS) entry which is preliminary data.</text>
</comment>
<feature type="region of interest" description="Disordered" evidence="1">
    <location>
        <begin position="292"/>
        <end position="327"/>
    </location>
</feature>
<proteinExistence type="predicted"/>
<dbReference type="Proteomes" id="UP000663887">
    <property type="component" value="Unassembled WGS sequence"/>
</dbReference>
<organism evidence="2 3">
    <name type="scientific">Rotaria magnacalcarata</name>
    <dbReference type="NCBI Taxonomy" id="392030"/>
    <lineage>
        <taxon>Eukaryota</taxon>
        <taxon>Metazoa</taxon>
        <taxon>Spiralia</taxon>
        <taxon>Gnathifera</taxon>
        <taxon>Rotifera</taxon>
        <taxon>Eurotatoria</taxon>
        <taxon>Bdelloidea</taxon>
        <taxon>Philodinida</taxon>
        <taxon>Philodinidae</taxon>
        <taxon>Rotaria</taxon>
    </lineage>
</organism>
<feature type="region of interest" description="Disordered" evidence="1">
    <location>
        <begin position="1"/>
        <end position="27"/>
    </location>
</feature>
<accession>A0A816RKH0</accession>
<dbReference type="AlphaFoldDB" id="A0A816RKH0"/>
<evidence type="ECO:0000313" key="2">
    <source>
        <dbReference type="EMBL" id="CAF2074502.1"/>
    </source>
</evidence>
<dbReference type="EMBL" id="CAJNRG010005291">
    <property type="protein sequence ID" value="CAF2074502.1"/>
    <property type="molecule type" value="Genomic_DNA"/>
</dbReference>
<protein>
    <submittedName>
        <fullName evidence="2">Uncharacterized protein</fullName>
    </submittedName>
</protein>
<gene>
    <name evidence="2" type="ORF">XDN619_LOCUS13282</name>
</gene>
<evidence type="ECO:0000256" key="1">
    <source>
        <dbReference type="SAM" id="MobiDB-lite"/>
    </source>
</evidence>
<evidence type="ECO:0000313" key="3">
    <source>
        <dbReference type="Proteomes" id="UP000663887"/>
    </source>
</evidence>
<name>A0A816RKH0_9BILA</name>